<dbReference type="AlphaFoldDB" id="A0A9D1DZD8"/>
<reference evidence="6" key="1">
    <citation type="submission" date="2020-10" db="EMBL/GenBank/DDBJ databases">
        <authorList>
            <person name="Gilroy R."/>
        </authorList>
    </citation>
    <scope>NUCLEOTIDE SEQUENCE</scope>
    <source>
        <strain evidence="6">CHK189-12415</strain>
    </source>
</reference>
<evidence type="ECO:0000256" key="1">
    <source>
        <dbReference type="ARBA" id="ARBA00001917"/>
    </source>
</evidence>
<protein>
    <submittedName>
        <fullName evidence="6">Flavin reductase family protein</fullName>
    </submittedName>
</protein>
<evidence type="ECO:0000259" key="5">
    <source>
        <dbReference type="SMART" id="SM00903"/>
    </source>
</evidence>
<dbReference type="InterPro" id="IPR012349">
    <property type="entry name" value="Split_barrel_FMN-bd"/>
</dbReference>
<organism evidence="6 7">
    <name type="scientific">Candidatus Faecivivens stercoravium</name>
    <dbReference type="NCBI Taxonomy" id="2840803"/>
    <lineage>
        <taxon>Bacteria</taxon>
        <taxon>Bacillati</taxon>
        <taxon>Bacillota</taxon>
        <taxon>Clostridia</taxon>
        <taxon>Eubacteriales</taxon>
        <taxon>Oscillospiraceae</taxon>
        <taxon>Oscillospiraceae incertae sedis</taxon>
        <taxon>Candidatus Faecivivens</taxon>
    </lineage>
</organism>
<sequence length="221" mass="23426">MKKQVSPGALLSPVPAVLVSCGTMEKPNLLTVAWAGTVCTRPPMVSISIRPERFSYPLIKESGEFVLNLPPAKIVRAVDLCGVKSGKDGDKFALSGLHPVPAAGVSAPAVAECPVSFSCKVKQVIPLGSHDLFIAEIAAVEAEEGLFDEKGKLCLEKMGLLGYAHGEYHALGEKIGSFGFSVRKKPLPKAGKPAHPKRPAPKPAARTGPRRPHKKKGSRKP</sequence>
<comment type="caution">
    <text evidence="6">The sequence shown here is derived from an EMBL/GenBank/DDBJ whole genome shotgun (WGS) entry which is preliminary data.</text>
</comment>
<gene>
    <name evidence="6" type="ORF">IAB37_09385</name>
</gene>
<evidence type="ECO:0000256" key="3">
    <source>
        <dbReference type="ARBA" id="ARBA00038054"/>
    </source>
</evidence>
<accession>A0A9D1DZD8</accession>
<dbReference type="SMART" id="SM00903">
    <property type="entry name" value="Flavin_Reduct"/>
    <property type="match status" value="1"/>
</dbReference>
<reference evidence="6" key="2">
    <citation type="journal article" date="2021" name="PeerJ">
        <title>Extensive microbial diversity within the chicken gut microbiome revealed by metagenomics and culture.</title>
        <authorList>
            <person name="Gilroy R."/>
            <person name="Ravi A."/>
            <person name="Getino M."/>
            <person name="Pursley I."/>
            <person name="Horton D.L."/>
            <person name="Alikhan N.F."/>
            <person name="Baker D."/>
            <person name="Gharbi K."/>
            <person name="Hall N."/>
            <person name="Watson M."/>
            <person name="Adriaenssens E.M."/>
            <person name="Foster-Nyarko E."/>
            <person name="Jarju S."/>
            <person name="Secka A."/>
            <person name="Antonio M."/>
            <person name="Oren A."/>
            <person name="Chaudhuri R.R."/>
            <person name="La Ragione R."/>
            <person name="Hildebrand F."/>
            <person name="Pallen M.J."/>
        </authorList>
    </citation>
    <scope>NUCLEOTIDE SEQUENCE</scope>
    <source>
        <strain evidence="6">CHK189-12415</strain>
    </source>
</reference>
<dbReference type="SUPFAM" id="SSF50475">
    <property type="entry name" value="FMN-binding split barrel"/>
    <property type="match status" value="1"/>
</dbReference>
<dbReference type="PROSITE" id="PS51257">
    <property type="entry name" value="PROKAR_LIPOPROTEIN"/>
    <property type="match status" value="1"/>
</dbReference>
<feature type="domain" description="Flavin reductase like" evidence="5">
    <location>
        <begin position="11"/>
        <end position="155"/>
    </location>
</feature>
<dbReference type="GO" id="GO:0016646">
    <property type="term" value="F:oxidoreductase activity, acting on the CH-NH group of donors, NAD or NADP as acceptor"/>
    <property type="evidence" value="ECO:0007669"/>
    <property type="project" value="UniProtKB-ARBA"/>
</dbReference>
<dbReference type="Proteomes" id="UP000824241">
    <property type="component" value="Unassembled WGS sequence"/>
</dbReference>
<feature type="compositionally biased region" description="Basic residues" evidence="4">
    <location>
        <begin position="208"/>
        <end position="221"/>
    </location>
</feature>
<keyword evidence="2" id="KW-0285">Flavoprotein</keyword>
<dbReference type="EMBL" id="DVHA01000304">
    <property type="protein sequence ID" value="HIR61772.1"/>
    <property type="molecule type" value="Genomic_DNA"/>
</dbReference>
<name>A0A9D1DZD8_9FIRM</name>
<evidence type="ECO:0000313" key="7">
    <source>
        <dbReference type="Proteomes" id="UP000824241"/>
    </source>
</evidence>
<evidence type="ECO:0000313" key="6">
    <source>
        <dbReference type="EMBL" id="HIR61772.1"/>
    </source>
</evidence>
<dbReference type="Gene3D" id="2.30.110.10">
    <property type="entry name" value="Electron Transport, Fmn-binding Protein, Chain A"/>
    <property type="match status" value="1"/>
</dbReference>
<comment type="similarity">
    <text evidence="3">Belongs to the flavoredoxin family.</text>
</comment>
<proteinExistence type="inferred from homology"/>
<dbReference type="PANTHER" id="PTHR43567:SF1">
    <property type="entry name" value="FLAVOREDOXIN"/>
    <property type="match status" value="1"/>
</dbReference>
<evidence type="ECO:0000256" key="2">
    <source>
        <dbReference type="ARBA" id="ARBA00022630"/>
    </source>
</evidence>
<dbReference type="PANTHER" id="PTHR43567">
    <property type="entry name" value="FLAVOREDOXIN-RELATED-RELATED"/>
    <property type="match status" value="1"/>
</dbReference>
<dbReference type="Pfam" id="PF01613">
    <property type="entry name" value="Flavin_Reduct"/>
    <property type="match status" value="1"/>
</dbReference>
<dbReference type="InterPro" id="IPR002563">
    <property type="entry name" value="Flavin_Rdtase-like_dom"/>
</dbReference>
<feature type="region of interest" description="Disordered" evidence="4">
    <location>
        <begin position="183"/>
        <end position="221"/>
    </location>
</feature>
<comment type="cofactor">
    <cofactor evidence="1">
        <name>FMN</name>
        <dbReference type="ChEBI" id="CHEBI:58210"/>
    </cofactor>
</comment>
<dbReference type="GO" id="GO:0010181">
    <property type="term" value="F:FMN binding"/>
    <property type="evidence" value="ECO:0007669"/>
    <property type="project" value="InterPro"/>
</dbReference>
<evidence type="ECO:0000256" key="4">
    <source>
        <dbReference type="SAM" id="MobiDB-lite"/>
    </source>
</evidence>
<dbReference type="InterPro" id="IPR052174">
    <property type="entry name" value="Flavoredoxin"/>
</dbReference>
<feature type="compositionally biased region" description="Basic residues" evidence="4">
    <location>
        <begin position="183"/>
        <end position="200"/>
    </location>
</feature>